<organism evidence="3 4">
    <name type="scientific">Sphagnum troendelagicum</name>
    <dbReference type="NCBI Taxonomy" id="128251"/>
    <lineage>
        <taxon>Eukaryota</taxon>
        <taxon>Viridiplantae</taxon>
        <taxon>Streptophyta</taxon>
        <taxon>Embryophyta</taxon>
        <taxon>Bryophyta</taxon>
        <taxon>Sphagnophytina</taxon>
        <taxon>Sphagnopsida</taxon>
        <taxon>Sphagnales</taxon>
        <taxon>Sphagnaceae</taxon>
        <taxon>Sphagnum</taxon>
    </lineage>
</organism>
<dbReference type="SUPFAM" id="SSF50729">
    <property type="entry name" value="PH domain-like"/>
    <property type="match status" value="1"/>
</dbReference>
<evidence type="ECO:0000313" key="4">
    <source>
        <dbReference type="Proteomes" id="UP001497512"/>
    </source>
</evidence>
<name>A0ABP0TI67_9BRYO</name>
<reference evidence="3" key="1">
    <citation type="submission" date="2024-02" db="EMBL/GenBank/DDBJ databases">
        <authorList>
            <consortium name="ELIXIR-Norway"/>
            <consortium name="Elixir Norway"/>
        </authorList>
    </citation>
    <scope>NUCLEOTIDE SEQUENCE</scope>
</reference>
<dbReference type="Gene3D" id="2.30.29.30">
    <property type="entry name" value="Pleckstrin-homology domain (PH domain)/Phosphotyrosine-binding domain (PTB)"/>
    <property type="match status" value="1"/>
</dbReference>
<dbReference type="InterPro" id="IPR012466">
    <property type="entry name" value="NECAP_PHear"/>
</dbReference>
<feature type="compositionally biased region" description="Low complexity" evidence="1">
    <location>
        <begin position="251"/>
        <end position="267"/>
    </location>
</feature>
<dbReference type="Pfam" id="PF07933">
    <property type="entry name" value="DUF1681"/>
    <property type="match status" value="1"/>
</dbReference>
<dbReference type="InterPro" id="IPR011993">
    <property type="entry name" value="PH-like_dom_sf"/>
</dbReference>
<dbReference type="PANTHER" id="PTHR12847:SF9">
    <property type="entry name" value="NECAP-LIKE PROTEIN CG9132"/>
    <property type="match status" value="1"/>
</dbReference>
<gene>
    <name evidence="3" type="ORF">CSSPTR1EN2_LOCUS3831</name>
</gene>
<evidence type="ECO:0000313" key="3">
    <source>
        <dbReference type="EMBL" id="CAK9197151.1"/>
    </source>
</evidence>
<accession>A0ABP0TI67</accession>
<dbReference type="PANTHER" id="PTHR12847">
    <property type="entry name" value="ATP-BINDING CASSETTE ABC TRANSPORTER-RELATED"/>
    <property type="match status" value="1"/>
</dbReference>
<feature type="region of interest" description="Disordered" evidence="1">
    <location>
        <begin position="225"/>
        <end position="267"/>
    </location>
</feature>
<protein>
    <recommendedName>
        <fullName evidence="2">NECAP PHear domain-containing protein</fullName>
    </recommendedName>
</protein>
<keyword evidence="4" id="KW-1185">Reference proteome</keyword>
<proteinExistence type="predicted"/>
<dbReference type="Proteomes" id="UP001497512">
    <property type="component" value="Chromosome 11"/>
</dbReference>
<feature type="domain" description="NECAP PHear" evidence="2">
    <location>
        <begin position="35"/>
        <end position="194"/>
    </location>
</feature>
<dbReference type="EMBL" id="OZ019903">
    <property type="protein sequence ID" value="CAK9197151.1"/>
    <property type="molecule type" value="Genomic_DNA"/>
</dbReference>
<evidence type="ECO:0000259" key="2">
    <source>
        <dbReference type="Pfam" id="PF07933"/>
    </source>
</evidence>
<sequence>MIGAVDESQGTITQHAVAGGGGDGGAQLDDDDAAELVLFQVKECYVYMIPPRKSAASYRADEWDINKWAWEGGLKVVSKGEKCSIRLEDTNTGELFAQAFLREDQPLPVEAVIDSSRFFVLRIEDTSSVSNKHAFIGLGFRERPQAYDFQAALFDHVKYMNKKKEAEEIEQEYQSKPSTDYSIKEGETLRLQLKTQKKSSGNTAKPNITDKRLDVSMLREALPNPDNQEECPKHVGPNLFPFLAPPPSPKAAPKASPSSPLRIPSISASRSEDHLLTAGTNAAPVNVAAELKDCDDEDFGDFQGA</sequence>
<dbReference type="CDD" id="cd13228">
    <property type="entry name" value="PHear_NECAP"/>
    <property type="match status" value="1"/>
</dbReference>
<evidence type="ECO:0000256" key="1">
    <source>
        <dbReference type="SAM" id="MobiDB-lite"/>
    </source>
</evidence>